<dbReference type="InterPro" id="IPR011990">
    <property type="entry name" value="TPR-like_helical_dom_sf"/>
</dbReference>
<gene>
    <name evidence="1" type="primary">esiB_2</name>
    <name evidence="1" type="ORF">PIN31115_03491</name>
</gene>
<dbReference type="PANTHER" id="PTHR43628">
    <property type="entry name" value="ACTIVATOR OF C KINASE PROTEIN 1-RELATED"/>
    <property type="match status" value="1"/>
</dbReference>
<dbReference type="EMBL" id="CABPSI010000004">
    <property type="protein sequence ID" value="VVE28284.1"/>
    <property type="molecule type" value="Genomic_DNA"/>
</dbReference>
<dbReference type="Proteomes" id="UP000333828">
    <property type="component" value="Unassembled WGS sequence"/>
</dbReference>
<dbReference type="InterPro" id="IPR052945">
    <property type="entry name" value="Mitotic_Regulator"/>
</dbReference>
<protein>
    <submittedName>
        <fullName evidence="1">Secretory immunoglobulin A-binding protein EsiB</fullName>
    </submittedName>
</protein>
<dbReference type="SUPFAM" id="SSF81901">
    <property type="entry name" value="HCP-like"/>
    <property type="match status" value="1"/>
</dbReference>
<keyword evidence="2" id="KW-1185">Reference proteome</keyword>
<accession>A0A5E4WXG0</accession>
<proteinExistence type="predicted"/>
<dbReference type="RefSeq" id="WP_150685131.1">
    <property type="nucleotide sequence ID" value="NZ_CABPSI010000004.1"/>
</dbReference>
<dbReference type="AlphaFoldDB" id="A0A5E4WXG0"/>
<dbReference type="PANTHER" id="PTHR43628:SF1">
    <property type="entry name" value="CHITIN SYNTHASE REGULATORY FACTOR 2-RELATED"/>
    <property type="match status" value="1"/>
</dbReference>
<evidence type="ECO:0000313" key="2">
    <source>
        <dbReference type="Proteomes" id="UP000333828"/>
    </source>
</evidence>
<name>A0A5E4WXG0_9BURK</name>
<organism evidence="1 2">
    <name type="scientific">Pandoraea iniqua</name>
    <dbReference type="NCBI Taxonomy" id="2508288"/>
    <lineage>
        <taxon>Bacteria</taxon>
        <taxon>Pseudomonadati</taxon>
        <taxon>Pseudomonadota</taxon>
        <taxon>Betaproteobacteria</taxon>
        <taxon>Burkholderiales</taxon>
        <taxon>Burkholderiaceae</taxon>
        <taxon>Pandoraea</taxon>
    </lineage>
</organism>
<dbReference type="InterPro" id="IPR006597">
    <property type="entry name" value="Sel1-like"/>
</dbReference>
<evidence type="ECO:0000313" key="1">
    <source>
        <dbReference type="EMBL" id="VVE28284.1"/>
    </source>
</evidence>
<sequence>MMRIEPAQIASLTPAQVRDILAGPPETAAAWLAAASQAGHVDAQVVYAQWLLDGRGVPRDAEAALLGFKRAAHAGHGMAANMVGRCYENGWGVPASDEVALYWYRQSARRDEPWGMYNLATLLSLGRGGRQDRSAALAWLEKAAAVGHAKSQNLLGGFHEDGWEVPRDIALAFDWYRKAAEGGDFRGQFNVARLLIGQGAFDQALAWLVHVPETATPAFLAKAAAFLEEAPDSRIRALAAQWASAPPSNSFAPQASSAA</sequence>
<dbReference type="Gene3D" id="1.25.40.10">
    <property type="entry name" value="Tetratricopeptide repeat domain"/>
    <property type="match status" value="1"/>
</dbReference>
<dbReference type="SMART" id="SM00671">
    <property type="entry name" value="SEL1"/>
    <property type="match status" value="4"/>
</dbReference>
<dbReference type="Pfam" id="PF08238">
    <property type="entry name" value="Sel1"/>
    <property type="match status" value="4"/>
</dbReference>
<reference evidence="1 2" key="1">
    <citation type="submission" date="2019-08" db="EMBL/GenBank/DDBJ databases">
        <authorList>
            <person name="Peeters C."/>
        </authorList>
    </citation>
    <scope>NUCLEOTIDE SEQUENCE [LARGE SCALE GENOMIC DNA]</scope>
    <source>
        <strain evidence="1 2">LMG 31115</strain>
    </source>
</reference>